<dbReference type="OrthoDB" id="6077919at2759"/>
<feature type="domain" description="C2H2-type" evidence="8">
    <location>
        <begin position="122"/>
        <end position="151"/>
    </location>
</feature>
<organism evidence="9 10">
    <name type="scientific">Decorospora gaudefroyi</name>
    <dbReference type="NCBI Taxonomy" id="184978"/>
    <lineage>
        <taxon>Eukaryota</taxon>
        <taxon>Fungi</taxon>
        <taxon>Dikarya</taxon>
        <taxon>Ascomycota</taxon>
        <taxon>Pezizomycotina</taxon>
        <taxon>Dothideomycetes</taxon>
        <taxon>Pleosporomycetidae</taxon>
        <taxon>Pleosporales</taxon>
        <taxon>Pleosporineae</taxon>
        <taxon>Pleosporaceae</taxon>
        <taxon>Decorospora</taxon>
    </lineage>
</organism>
<dbReference type="Pfam" id="PF12874">
    <property type="entry name" value="zf-met"/>
    <property type="match status" value="2"/>
</dbReference>
<dbReference type="GO" id="GO:0008270">
    <property type="term" value="F:zinc ion binding"/>
    <property type="evidence" value="ECO:0007669"/>
    <property type="project" value="UniProtKB-KW"/>
</dbReference>
<keyword evidence="6" id="KW-0539">Nucleus</keyword>
<dbReference type="AlphaFoldDB" id="A0A6A5K2D4"/>
<evidence type="ECO:0000259" key="8">
    <source>
        <dbReference type="PROSITE" id="PS50157"/>
    </source>
</evidence>
<evidence type="ECO:0000256" key="1">
    <source>
        <dbReference type="ARBA" id="ARBA00004123"/>
    </source>
</evidence>
<keyword evidence="3" id="KW-0677">Repeat</keyword>
<dbReference type="Pfam" id="PF13912">
    <property type="entry name" value="zf-C2H2_6"/>
    <property type="match status" value="1"/>
</dbReference>
<dbReference type="GO" id="GO:0000981">
    <property type="term" value="F:DNA-binding transcription factor activity, RNA polymerase II-specific"/>
    <property type="evidence" value="ECO:0007669"/>
    <property type="project" value="TreeGrafter"/>
</dbReference>
<evidence type="ECO:0000313" key="9">
    <source>
        <dbReference type="EMBL" id="KAF1828624.1"/>
    </source>
</evidence>
<evidence type="ECO:0000256" key="6">
    <source>
        <dbReference type="ARBA" id="ARBA00023242"/>
    </source>
</evidence>
<protein>
    <recommendedName>
        <fullName evidence="8">C2H2-type domain-containing protein</fullName>
    </recommendedName>
</protein>
<keyword evidence="2" id="KW-0479">Metal-binding</keyword>
<dbReference type="SUPFAM" id="SSF57667">
    <property type="entry name" value="beta-beta-alpha zinc fingers"/>
    <property type="match status" value="4"/>
</dbReference>
<proteinExistence type="predicted"/>
<evidence type="ECO:0000256" key="5">
    <source>
        <dbReference type="ARBA" id="ARBA00022833"/>
    </source>
</evidence>
<evidence type="ECO:0000256" key="3">
    <source>
        <dbReference type="ARBA" id="ARBA00022737"/>
    </source>
</evidence>
<dbReference type="PROSITE" id="PS50157">
    <property type="entry name" value="ZINC_FINGER_C2H2_2"/>
    <property type="match status" value="4"/>
</dbReference>
<evidence type="ECO:0000313" key="10">
    <source>
        <dbReference type="Proteomes" id="UP000800040"/>
    </source>
</evidence>
<keyword evidence="5" id="KW-0862">Zinc</keyword>
<dbReference type="GO" id="GO:0005634">
    <property type="term" value="C:nucleus"/>
    <property type="evidence" value="ECO:0007669"/>
    <property type="project" value="UniProtKB-SubCell"/>
</dbReference>
<dbReference type="InterPro" id="IPR050527">
    <property type="entry name" value="Snail/Krueppel_Znf"/>
</dbReference>
<dbReference type="InterPro" id="IPR013087">
    <property type="entry name" value="Znf_C2H2_type"/>
</dbReference>
<dbReference type="GO" id="GO:0000978">
    <property type="term" value="F:RNA polymerase II cis-regulatory region sequence-specific DNA binding"/>
    <property type="evidence" value="ECO:0007669"/>
    <property type="project" value="TreeGrafter"/>
</dbReference>
<gene>
    <name evidence="9" type="ORF">BDW02DRAFT_511913</name>
</gene>
<dbReference type="Gene3D" id="3.30.160.60">
    <property type="entry name" value="Classic Zinc Finger"/>
    <property type="match status" value="4"/>
</dbReference>
<evidence type="ECO:0000256" key="7">
    <source>
        <dbReference type="PROSITE-ProRule" id="PRU00042"/>
    </source>
</evidence>
<reference evidence="9" key="1">
    <citation type="submission" date="2020-01" db="EMBL/GenBank/DDBJ databases">
        <authorList>
            <consortium name="DOE Joint Genome Institute"/>
            <person name="Haridas S."/>
            <person name="Albert R."/>
            <person name="Binder M."/>
            <person name="Bloem J."/>
            <person name="Labutti K."/>
            <person name="Salamov A."/>
            <person name="Andreopoulos B."/>
            <person name="Baker S.E."/>
            <person name="Barry K."/>
            <person name="Bills G."/>
            <person name="Bluhm B.H."/>
            <person name="Cannon C."/>
            <person name="Castanera R."/>
            <person name="Culley D.E."/>
            <person name="Daum C."/>
            <person name="Ezra D."/>
            <person name="Gonzalez J.B."/>
            <person name="Henrissat B."/>
            <person name="Kuo A."/>
            <person name="Liang C."/>
            <person name="Lipzen A."/>
            <person name="Lutzoni F."/>
            <person name="Magnuson J."/>
            <person name="Mondo S."/>
            <person name="Nolan M."/>
            <person name="Ohm R."/>
            <person name="Pangilinan J."/>
            <person name="Park H.-J."/>
            <person name="Ramirez L."/>
            <person name="Alfaro M."/>
            <person name="Sun H."/>
            <person name="Tritt A."/>
            <person name="Yoshinaga Y."/>
            <person name="Zwiers L.-H."/>
            <person name="Turgeon B.G."/>
            <person name="Goodwin S.B."/>
            <person name="Spatafora J.W."/>
            <person name="Crous P.W."/>
            <person name="Grigoriev I.V."/>
        </authorList>
    </citation>
    <scope>NUCLEOTIDE SEQUENCE</scope>
    <source>
        <strain evidence="9">P77</strain>
    </source>
</reference>
<comment type="subcellular location">
    <subcellularLocation>
        <location evidence="1">Nucleus</location>
    </subcellularLocation>
</comment>
<dbReference type="PANTHER" id="PTHR24388:SF54">
    <property type="entry name" value="PROTEIN ESCARGOT"/>
    <property type="match status" value="1"/>
</dbReference>
<dbReference type="PANTHER" id="PTHR24388">
    <property type="entry name" value="ZINC FINGER PROTEIN"/>
    <property type="match status" value="1"/>
</dbReference>
<feature type="domain" description="C2H2-type" evidence="8">
    <location>
        <begin position="95"/>
        <end position="119"/>
    </location>
</feature>
<feature type="domain" description="C2H2-type" evidence="8">
    <location>
        <begin position="66"/>
        <end position="95"/>
    </location>
</feature>
<keyword evidence="4 7" id="KW-0863">Zinc-finger</keyword>
<sequence length="308" mass="35690">MDDHDHWPECESCDRTFGSQRACDQHMNDTNHWAPRFECETCTKEFRSENAANQHMRDVVHWAPKIPCQTCGKRFHTQNAVNQHMDALGHWAPKIPCETCGRKFHTQDAVHQHMREQAHYKNYCKRCGLGFQNKNNLQMHLTSKVHRGTNVLCPFCKVGYTSASGLTHHFETGACPHAPKLNRDTILNMIRQRDPHGVITNKQIEWHKEKDFKYSVTNRAFNGSYWECYICHDEFSTKPALNAHINSPVHKQKVYRCPNSTKECGKQFVTLAGLFNHLESEACAFMRFEKVQQQVKCVLQGSKLITFS</sequence>
<dbReference type="Proteomes" id="UP000800040">
    <property type="component" value="Unassembled WGS sequence"/>
</dbReference>
<name>A0A6A5K2D4_9PLEO</name>
<keyword evidence="10" id="KW-1185">Reference proteome</keyword>
<feature type="domain" description="C2H2-type" evidence="8">
    <location>
        <begin position="37"/>
        <end position="66"/>
    </location>
</feature>
<evidence type="ECO:0000256" key="4">
    <source>
        <dbReference type="ARBA" id="ARBA00022771"/>
    </source>
</evidence>
<evidence type="ECO:0000256" key="2">
    <source>
        <dbReference type="ARBA" id="ARBA00022723"/>
    </source>
</evidence>
<dbReference type="InterPro" id="IPR036236">
    <property type="entry name" value="Znf_C2H2_sf"/>
</dbReference>
<dbReference type="PROSITE" id="PS00028">
    <property type="entry name" value="ZINC_FINGER_C2H2_1"/>
    <property type="match status" value="5"/>
</dbReference>
<dbReference type="SMART" id="SM00355">
    <property type="entry name" value="ZnF_C2H2"/>
    <property type="match status" value="7"/>
</dbReference>
<dbReference type="EMBL" id="ML975519">
    <property type="protein sequence ID" value="KAF1828624.1"/>
    <property type="molecule type" value="Genomic_DNA"/>
</dbReference>
<accession>A0A6A5K2D4</accession>